<accession>A0A7J6TP40</accession>
<reference evidence="1 2" key="1">
    <citation type="submission" date="2020-04" db="EMBL/GenBank/DDBJ databases">
        <title>Perkinsus olseni comparative genomics.</title>
        <authorList>
            <person name="Bogema D.R."/>
        </authorList>
    </citation>
    <scope>NUCLEOTIDE SEQUENCE [LARGE SCALE GENOMIC DNA]</scope>
    <source>
        <strain evidence="1">ATCC PRA-205</strain>
    </source>
</reference>
<organism evidence="1 2">
    <name type="scientific">Perkinsus olseni</name>
    <name type="common">Perkinsus atlanticus</name>
    <dbReference type="NCBI Taxonomy" id="32597"/>
    <lineage>
        <taxon>Eukaryota</taxon>
        <taxon>Sar</taxon>
        <taxon>Alveolata</taxon>
        <taxon>Perkinsozoa</taxon>
        <taxon>Perkinsea</taxon>
        <taxon>Perkinsida</taxon>
        <taxon>Perkinsidae</taxon>
        <taxon>Perkinsus</taxon>
    </lineage>
</organism>
<evidence type="ECO:0000313" key="2">
    <source>
        <dbReference type="Proteomes" id="UP000574390"/>
    </source>
</evidence>
<dbReference type="Proteomes" id="UP000574390">
    <property type="component" value="Unassembled WGS sequence"/>
</dbReference>
<sequence length="76" mass="8294">MLAALGRGLSGLAGSIANSHGGVRGSPLTLCRGSLAPPIVRFQQQRFATWQPGQRGTRRMRFSRMGTTLVPSLWKW</sequence>
<evidence type="ECO:0000313" key="1">
    <source>
        <dbReference type="EMBL" id="KAF4746090.1"/>
    </source>
</evidence>
<comment type="caution">
    <text evidence="1">The sequence shown here is derived from an EMBL/GenBank/DDBJ whole genome shotgun (WGS) entry which is preliminary data.</text>
</comment>
<dbReference type="AlphaFoldDB" id="A0A7J6TP40"/>
<protein>
    <submittedName>
        <fullName evidence="1">Uncharacterized protein</fullName>
    </submittedName>
</protein>
<proteinExistence type="predicted"/>
<dbReference type="EMBL" id="JABANM010006335">
    <property type="protein sequence ID" value="KAF4746090.1"/>
    <property type="molecule type" value="Genomic_DNA"/>
</dbReference>
<gene>
    <name evidence="1" type="ORF">FOZ62_010008</name>
</gene>
<name>A0A7J6TP40_PEROL</name>